<gene>
    <name evidence="1" type="ORF">NCTC13043_01988</name>
</gene>
<dbReference type="Proteomes" id="UP000254235">
    <property type="component" value="Unassembled WGS sequence"/>
</dbReference>
<sequence>MKYRKKPVVIEAIQWNGNNLMEIECFRKGGNLIAFRKSIAESTREFWQWDEYERIVEEKGLRIQTLEGEMKADIGDYIIKGVNGEFYPCKPDIFEKTYEKLSE</sequence>
<evidence type="ECO:0008006" key="3">
    <source>
        <dbReference type="Google" id="ProtNLM"/>
    </source>
</evidence>
<organism evidence="1 2">
    <name type="scientific">Prevotella pallens</name>
    <dbReference type="NCBI Taxonomy" id="60133"/>
    <lineage>
        <taxon>Bacteria</taxon>
        <taxon>Pseudomonadati</taxon>
        <taxon>Bacteroidota</taxon>
        <taxon>Bacteroidia</taxon>
        <taxon>Bacteroidales</taxon>
        <taxon>Prevotellaceae</taxon>
        <taxon>Prevotella</taxon>
    </lineage>
</organism>
<dbReference type="GeneID" id="78571630"/>
<dbReference type="RefSeq" id="WP_181792351.1">
    <property type="nucleotide sequence ID" value="NZ_UGTP01000002.1"/>
</dbReference>
<accession>A0A379G8Y4</accession>
<evidence type="ECO:0000313" key="2">
    <source>
        <dbReference type="Proteomes" id="UP000254235"/>
    </source>
</evidence>
<evidence type="ECO:0000313" key="1">
    <source>
        <dbReference type="EMBL" id="SUC37499.1"/>
    </source>
</evidence>
<proteinExistence type="predicted"/>
<protein>
    <recommendedName>
        <fullName evidence="3">Phage protein</fullName>
    </recommendedName>
</protein>
<name>A0A379G8Y4_9BACT</name>
<reference evidence="1 2" key="1">
    <citation type="submission" date="2018-06" db="EMBL/GenBank/DDBJ databases">
        <authorList>
            <consortium name="Pathogen Informatics"/>
            <person name="Doyle S."/>
        </authorList>
    </citation>
    <scope>NUCLEOTIDE SEQUENCE [LARGE SCALE GENOMIC DNA]</scope>
    <source>
        <strain evidence="1 2">NCTC13043</strain>
    </source>
</reference>
<dbReference type="AlphaFoldDB" id="A0A379G8Y4"/>
<dbReference type="EMBL" id="UGTP01000002">
    <property type="protein sequence ID" value="SUC37499.1"/>
    <property type="molecule type" value="Genomic_DNA"/>
</dbReference>